<evidence type="ECO:0000256" key="1">
    <source>
        <dbReference type="SAM" id="Phobius"/>
    </source>
</evidence>
<sequence length="138" mass="16299">MYSEEEVEKQDKIIEKKLWVVLMPILIITVIALSYKTDSLKYKKRIYFQAKEVSYSGIIISKKIDKLFGEPTHRTPRIITLNSNYERSVLPSIYDRLKIGDSIIKNKGSDSVYYYRNKRVILIDDELKYLRESSLVKK</sequence>
<protein>
    <submittedName>
        <fullName evidence="2">Uncharacterized protein</fullName>
    </submittedName>
</protein>
<dbReference type="AlphaFoldDB" id="A0A839AMY7"/>
<comment type="caution">
    <text evidence="2">The sequence shown here is derived from an EMBL/GenBank/DDBJ whole genome shotgun (WGS) entry which is preliminary data.</text>
</comment>
<name>A0A839AMY7_9FLAO</name>
<evidence type="ECO:0000313" key="3">
    <source>
        <dbReference type="Proteomes" id="UP000563906"/>
    </source>
</evidence>
<keyword evidence="1" id="KW-1133">Transmembrane helix</keyword>
<keyword evidence="3" id="KW-1185">Reference proteome</keyword>
<organism evidence="2 3">
    <name type="scientific">Tenacibaculum pelagium</name>
    <dbReference type="NCBI Taxonomy" id="2759527"/>
    <lineage>
        <taxon>Bacteria</taxon>
        <taxon>Pseudomonadati</taxon>
        <taxon>Bacteroidota</taxon>
        <taxon>Flavobacteriia</taxon>
        <taxon>Flavobacteriales</taxon>
        <taxon>Flavobacteriaceae</taxon>
        <taxon>Tenacibaculum</taxon>
    </lineage>
</organism>
<gene>
    <name evidence="2" type="ORF">H3Z83_04820</name>
</gene>
<keyword evidence="1" id="KW-0812">Transmembrane</keyword>
<dbReference type="EMBL" id="JACGLS010000001">
    <property type="protein sequence ID" value="MBA6155846.1"/>
    <property type="molecule type" value="Genomic_DNA"/>
</dbReference>
<proteinExistence type="predicted"/>
<accession>A0A839AMY7</accession>
<evidence type="ECO:0000313" key="2">
    <source>
        <dbReference type="EMBL" id="MBA6155846.1"/>
    </source>
</evidence>
<reference evidence="2 3" key="1">
    <citation type="submission" date="2020-07" db="EMBL/GenBank/DDBJ databases">
        <title>Bacterium isolated from marine sediment.</title>
        <authorList>
            <person name="Shang D."/>
            <person name="Du Z.-J."/>
        </authorList>
    </citation>
    <scope>NUCLEOTIDE SEQUENCE [LARGE SCALE GENOMIC DNA]</scope>
    <source>
        <strain evidence="2 3">S7007</strain>
    </source>
</reference>
<dbReference type="RefSeq" id="WP_182124324.1">
    <property type="nucleotide sequence ID" value="NZ_JACGLS010000001.1"/>
</dbReference>
<feature type="transmembrane region" description="Helical" evidence="1">
    <location>
        <begin position="18"/>
        <end position="35"/>
    </location>
</feature>
<dbReference type="Proteomes" id="UP000563906">
    <property type="component" value="Unassembled WGS sequence"/>
</dbReference>
<keyword evidence="1" id="KW-0472">Membrane</keyword>